<dbReference type="EnsemblFungi" id="FOXG_06060T0">
    <property type="protein sequence ID" value="FOXG_06060P0"/>
    <property type="gene ID" value="FOXG_06060"/>
</dbReference>
<dbReference type="AlphaFoldDB" id="A0A0D2XQ20"/>
<proteinExistence type="predicted"/>
<evidence type="ECO:0000313" key="2">
    <source>
        <dbReference type="Proteomes" id="UP000002489"/>
    </source>
</evidence>
<sequence>MILKASFRTVSARFVLALLRDELNLKMSLTMLQDLDLRDA</sequence>
<accession>A0A0D2XQ20</accession>
<reference evidence="2" key="1">
    <citation type="journal article" date="2012" name="Mol. Plant Microbe Interact.">
        <title>A highly conserved effector in Fusarium oxysporum is required for full virulence on Arabidopsis.</title>
        <authorList>
            <person name="Thatcher L.F."/>
            <person name="Gardiner D.M."/>
            <person name="Kazan K."/>
            <person name="Manners J."/>
        </authorList>
    </citation>
    <scope>NUCLEOTIDE SEQUENCE [LARGE SCALE GENOMIC DNA]</scope>
    <source>
        <strain evidence="2">Fo5176</strain>
    </source>
</reference>
<evidence type="ECO:0000313" key="1">
    <source>
        <dbReference type="EnsemblFungi" id="FOXG_06060P0"/>
    </source>
</evidence>
<dbReference type="Proteomes" id="UP000002489">
    <property type="component" value="Unassembled WGS sequence"/>
</dbReference>
<reference evidence="1" key="2">
    <citation type="submission" date="2025-08" db="UniProtKB">
        <authorList>
            <consortium name="EnsemblFungi"/>
        </authorList>
    </citation>
    <scope>IDENTIFICATION</scope>
    <source>
        <strain evidence="1">4287 / CBS 123668 / FGSC 9935 / NRRL 34936</strain>
    </source>
</reference>
<organism evidence="1 2">
    <name type="scientific">Fusarium oxysporum (strain Fo5176)</name>
    <name type="common">Fusarium vascular wilt</name>
    <dbReference type="NCBI Taxonomy" id="660025"/>
    <lineage>
        <taxon>Eukaryota</taxon>
        <taxon>Fungi</taxon>
        <taxon>Dikarya</taxon>
        <taxon>Ascomycota</taxon>
        <taxon>Pezizomycotina</taxon>
        <taxon>Sordariomycetes</taxon>
        <taxon>Hypocreomycetidae</taxon>
        <taxon>Hypocreales</taxon>
        <taxon>Nectriaceae</taxon>
        <taxon>Fusarium</taxon>
        <taxon>Fusarium oxysporum species complex</taxon>
    </lineage>
</organism>
<name>A0A0D2XQ20_FUSOF</name>
<protein>
    <submittedName>
        <fullName evidence="1">Uncharacterized protein</fullName>
    </submittedName>
</protein>